<organism evidence="2 3">
    <name type="scientific">Karstenula rhodostoma CBS 690.94</name>
    <dbReference type="NCBI Taxonomy" id="1392251"/>
    <lineage>
        <taxon>Eukaryota</taxon>
        <taxon>Fungi</taxon>
        <taxon>Dikarya</taxon>
        <taxon>Ascomycota</taxon>
        <taxon>Pezizomycotina</taxon>
        <taxon>Dothideomycetes</taxon>
        <taxon>Pleosporomycetidae</taxon>
        <taxon>Pleosporales</taxon>
        <taxon>Massarineae</taxon>
        <taxon>Didymosphaeriaceae</taxon>
        <taxon>Karstenula</taxon>
    </lineage>
</organism>
<comment type="caution">
    <text evidence="2">The sequence shown here is derived from an EMBL/GenBank/DDBJ whole genome shotgun (WGS) entry which is preliminary data.</text>
</comment>
<evidence type="ECO:0000259" key="1">
    <source>
        <dbReference type="Pfam" id="PF06985"/>
    </source>
</evidence>
<dbReference type="EMBL" id="MU001508">
    <property type="protein sequence ID" value="KAF2440181.1"/>
    <property type="molecule type" value="Genomic_DNA"/>
</dbReference>
<gene>
    <name evidence="2" type="ORF">P171DRAFT_435957</name>
</gene>
<dbReference type="OrthoDB" id="5428863at2759"/>
<proteinExistence type="predicted"/>
<protein>
    <submittedName>
        <fullName evidence="2">HET-domain-containing protein</fullName>
    </submittedName>
</protein>
<dbReference type="PANTHER" id="PTHR33112">
    <property type="entry name" value="DOMAIN PROTEIN, PUTATIVE-RELATED"/>
    <property type="match status" value="1"/>
</dbReference>
<keyword evidence="3" id="KW-1185">Reference proteome</keyword>
<accession>A0A9P4U7T0</accession>
<reference evidence="2" key="1">
    <citation type="journal article" date="2020" name="Stud. Mycol.">
        <title>101 Dothideomycetes genomes: a test case for predicting lifestyles and emergence of pathogens.</title>
        <authorList>
            <person name="Haridas S."/>
            <person name="Albert R."/>
            <person name="Binder M."/>
            <person name="Bloem J."/>
            <person name="Labutti K."/>
            <person name="Salamov A."/>
            <person name="Andreopoulos B."/>
            <person name="Baker S."/>
            <person name="Barry K."/>
            <person name="Bills G."/>
            <person name="Bluhm B."/>
            <person name="Cannon C."/>
            <person name="Castanera R."/>
            <person name="Culley D."/>
            <person name="Daum C."/>
            <person name="Ezra D."/>
            <person name="Gonzalez J."/>
            <person name="Henrissat B."/>
            <person name="Kuo A."/>
            <person name="Liang C."/>
            <person name="Lipzen A."/>
            <person name="Lutzoni F."/>
            <person name="Magnuson J."/>
            <person name="Mondo S."/>
            <person name="Nolan M."/>
            <person name="Ohm R."/>
            <person name="Pangilinan J."/>
            <person name="Park H.-J."/>
            <person name="Ramirez L."/>
            <person name="Alfaro M."/>
            <person name="Sun H."/>
            <person name="Tritt A."/>
            <person name="Yoshinaga Y."/>
            <person name="Zwiers L.-H."/>
            <person name="Turgeon B."/>
            <person name="Goodwin S."/>
            <person name="Spatafora J."/>
            <person name="Crous P."/>
            <person name="Grigoriev I."/>
        </authorList>
    </citation>
    <scope>NUCLEOTIDE SEQUENCE</scope>
    <source>
        <strain evidence="2">CBS 690.94</strain>
    </source>
</reference>
<dbReference type="AlphaFoldDB" id="A0A9P4U7T0"/>
<name>A0A9P4U7T0_9PLEO</name>
<feature type="domain" description="Heterokaryon incompatibility" evidence="1">
    <location>
        <begin position="263"/>
        <end position="408"/>
    </location>
</feature>
<dbReference type="InterPro" id="IPR010730">
    <property type="entry name" value="HET"/>
</dbReference>
<dbReference type="PANTHER" id="PTHR33112:SF1">
    <property type="entry name" value="HETEROKARYON INCOMPATIBILITY DOMAIN-CONTAINING PROTEIN"/>
    <property type="match status" value="1"/>
</dbReference>
<sequence>MSSDNLLLSSTWSSFSTQSPATRFSSTTYEVRRSRSRRRRSSASDYDRRFAKFARTSVSPYRQIPETKALCDSCHSLDLNHVVTSRKQVTSVLGEFVAYLNWDTNSRCTLCAFFKSMRVPHPHHGIYNEQENAYHLRAFSGMRSFRECFIRPPNNRKISGSSDTILAVVPNGLFSDLKNPIQHYADTFGSVGYILPVAYSSLSPWLTGRPIDSLRINLPLIQDWLQHCKKKHSCTMRYSRPSNLLMIDCKTLDIVTAPSNCNYFALSYVRGKPSTPNPASASAQDPAPSTRDLLRAAAPVVRDAIKVVQSLGWRYLWVDKYCIPQDDPTLKGEQIAKMDLIYEGAYCTIIAAAGSSDQAGLPGVSVPRHAQPSFTPSGHDAHFVSSLPDPQVAIKTSTWMTRAWTFQEAFCSARRLIFTPHQVYFECKAMHSCEAVELPLPLLSGPHARPVLFRDEWLTGTDRFGALSAFWAAVKAYSLRCMTFDSDALAALEGILRRFQASPAFVYNIFGIPVVLEEGARGDKDALLDARLFVAGLAWLHGGVARRRTQFPSWTWAGWEGGVQPLRTFGGAGYASDVRLWVEGVDGVKYPWDMFWEGFWRPEGKAKCYEQFGCLLIEADVFKVQLVPRIYPQGQSTSAAAVTAAVAAKSAAFDMVSPYHSATKYSSVVLPVGMLNETKIATELWDCIVLGAKARGGNPDIMLVRWDVDVAERIWAGTLWPHKSYGGADFPPCLRRRFKLA</sequence>
<dbReference type="Pfam" id="PF06985">
    <property type="entry name" value="HET"/>
    <property type="match status" value="1"/>
</dbReference>
<evidence type="ECO:0000313" key="2">
    <source>
        <dbReference type="EMBL" id="KAF2440181.1"/>
    </source>
</evidence>
<evidence type="ECO:0000313" key="3">
    <source>
        <dbReference type="Proteomes" id="UP000799764"/>
    </source>
</evidence>
<dbReference type="Proteomes" id="UP000799764">
    <property type="component" value="Unassembled WGS sequence"/>
</dbReference>